<reference evidence="2 3" key="1">
    <citation type="submission" date="2023-01" db="EMBL/GenBank/DDBJ databases">
        <title>Pseudomonas SA3-5T sp. nov., isolated from tidal flat sediment.</title>
        <authorList>
            <person name="Kim H.S."/>
            <person name="Kim J.-S."/>
            <person name="Suh M.K."/>
            <person name="Eom M.K."/>
            <person name="Lee J.-S."/>
        </authorList>
    </citation>
    <scope>NUCLEOTIDE SEQUENCE [LARGE SCALE GENOMIC DNA]</scope>
    <source>
        <strain evidence="2 3">SA3-5</strain>
    </source>
</reference>
<feature type="region of interest" description="Disordered" evidence="1">
    <location>
        <begin position="1"/>
        <end position="37"/>
    </location>
</feature>
<dbReference type="EMBL" id="JAQJZJ010000005">
    <property type="protein sequence ID" value="MDA7087384.1"/>
    <property type="molecule type" value="Genomic_DNA"/>
</dbReference>
<evidence type="ECO:0000256" key="1">
    <source>
        <dbReference type="SAM" id="MobiDB-lite"/>
    </source>
</evidence>
<dbReference type="RefSeq" id="WP_271348263.1">
    <property type="nucleotide sequence ID" value="NZ_JAQJZJ010000005.1"/>
</dbReference>
<feature type="compositionally biased region" description="Polar residues" evidence="1">
    <location>
        <begin position="11"/>
        <end position="20"/>
    </location>
</feature>
<protein>
    <submittedName>
        <fullName evidence="2">Uncharacterized protein</fullName>
    </submittedName>
</protein>
<evidence type="ECO:0000313" key="2">
    <source>
        <dbReference type="EMBL" id="MDA7087384.1"/>
    </source>
</evidence>
<gene>
    <name evidence="2" type="ORF">PH586_13410</name>
</gene>
<dbReference type="Proteomes" id="UP001212042">
    <property type="component" value="Unassembled WGS sequence"/>
</dbReference>
<sequence>MEALLRVMDSDPQSKATGNRDNPADNKTLLPSRDNGGTIRCIPDMALGLETA</sequence>
<keyword evidence="3" id="KW-1185">Reference proteome</keyword>
<name>A0ABT4XGQ8_9PSED</name>
<comment type="caution">
    <text evidence="2">The sequence shown here is derived from an EMBL/GenBank/DDBJ whole genome shotgun (WGS) entry which is preliminary data.</text>
</comment>
<accession>A0ABT4XGQ8</accession>
<organism evidence="2 3">
    <name type="scientific">Pseudomonas aestuarii</name>
    <dbReference type="NCBI Taxonomy" id="3018340"/>
    <lineage>
        <taxon>Bacteria</taxon>
        <taxon>Pseudomonadati</taxon>
        <taxon>Pseudomonadota</taxon>
        <taxon>Gammaproteobacteria</taxon>
        <taxon>Pseudomonadales</taxon>
        <taxon>Pseudomonadaceae</taxon>
        <taxon>Pseudomonas</taxon>
    </lineage>
</organism>
<evidence type="ECO:0000313" key="3">
    <source>
        <dbReference type="Proteomes" id="UP001212042"/>
    </source>
</evidence>
<proteinExistence type="predicted"/>